<name>A0A9N9I4V8_FUNMO</name>
<organism evidence="3 4">
    <name type="scientific">Funneliformis mosseae</name>
    <name type="common">Endomycorrhizal fungus</name>
    <name type="synonym">Glomus mosseae</name>
    <dbReference type="NCBI Taxonomy" id="27381"/>
    <lineage>
        <taxon>Eukaryota</taxon>
        <taxon>Fungi</taxon>
        <taxon>Fungi incertae sedis</taxon>
        <taxon>Mucoromycota</taxon>
        <taxon>Glomeromycotina</taxon>
        <taxon>Glomeromycetes</taxon>
        <taxon>Glomerales</taxon>
        <taxon>Glomeraceae</taxon>
        <taxon>Funneliformis</taxon>
    </lineage>
</organism>
<evidence type="ECO:0000259" key="2">
    <source>
        <dbReference type="PROSITE" id="PS50966"/>
    </source>
</evidence>
<feature type="non-terminal residue" evidence="3">
    <location>
        <position position="192"/>
    </location>
</feature>
<keyword evidence="1" id="KW-0863">Zinc-finger</keyword>
<reference evidence="3" key="1">
    <citation type="submission" date="2021-06" db="EMBL/GenBank/DDBJ databases">
        <authorList>
            <person name="Kallberg Y."/>
            <person name="Tangrot J."/>
            <person name="Rosling A."/>
        </authorList>
    </citation>
    <scope>NUCLEOTIDE SEQUENCE</scope>
    <source>
        <strain evidence="3">87-6 pot B 2015</strain>
    </source>
</reference>
<dbReference type="EMBL" id="CAJVPP010013369">
    <property type="protein sequence ID" value="CAG8720708.1"/>
    <property type="molecule type" value="Genomic_DNA"/>
</dbReference>
<accession>A0A9N9I4V8</accession>
<comment type="caution">
    <text evidence="3">The sequence shown here is derived from an EMBL/GenBank/DDBJ whole genome shotgun (WGS) entry which is preliminary data.</text>
</comment>
<dbReference type="InterPro" id="IPR007527">
    <property type="entry name" value="Znf_SWIM"/>
</dbReference>
<dbReference type="GO" id="GO:0008270">
    <property type="term" value="F:zinc ion binding"/>
    <property type="evidence" value="ECO:0007669"/>
    <property type="project" value="UniProtKB-KW"/>
</dbReference>
<evidence type="ECO:0000313" key="4">
    <source>
        <dbReference type="Proteomes" id="UP000789375"/>
    </source>
</evidence>
<dbReference type="PROSITE" id="PS50966">
    <property type="entry name" value="ZF_SWIM"/>
    <property type="match status" value="1"/>
</dbReference>
<evidence type="ECO:0000313" key="3">
    <source>
        <dbReference type="EMBL" id="CAG8720708.1"/>
    </source>
</evidence>
<sequence length="192" mass="22438">MPNILKRQEEQMSLSLYYHATEVELEVVLSKEQVLDESDQCIENLFDCPQIQLGSFLEDTSTIIEIWEIFYLTNPNTSHFIYLLNDGTFLCTCMINKTHGYPCHHFYRLMTLTPVARFHIGLINRPVSLPIQFLCSTNESDVQVEGLAVVDNKISKSISKKYKFGELWRLGRKVMVDTIEDDNEENYRELFR</sequence>
<dbReference type="AlphaFoldDB" id="A0A9N9I4V8"/>
<feature type="domain" description="SWIM-type" evidence="2">
    <location>
        <begin position="82"/>
        <end position="114"/>
    </location>
</feature>
<protein>
    <submittedName>
        <fullName evidence="3">11571_t:CDS:1</fullName>
    </submittedName>
</protein>
<keyword evidence="1" id="KW-0862">Zinc</keyword>
<keyword evidence="1" id="KW-0479">Metal-binding</keyword>
<gene>
    <name evidence="3" type="ORF">FMOSSE_LOCUS14974</name>
</gene>
<keyword evidence="4" id="KW-1185">Reference proteome</keyword>
<proteinExistence type="predicted"/>
<evidence type="ECO:0000256" key="1">
    <source>
        <dbReference type="PROSITE-ProRule" id="PRU00325"/>
    </source>
</evidence>
<dbReference type="Proteomes" id="UP000789375">
    <property type="component" value="Unassembled WGS sequence"/>
</dbReference>